<dbReference type="AlphaFoldDB" id="A0A812BI84"/>
<name>A0A812BI84_ACAPH</name>
<organism evidence="4 5">
    <name type="scientific">Acanthosepion pharaonis</name>
    <name type="common">Pharaoh cuttlefish</name>
    <name type="synonym">Sepia pharaonis</name>
    <dbReference type="NCBI Taxonomy" id="158019"/>
    <lineage>
        <taxon>Eukaryota</taxon>
        <taxon>Metazoa</taxon>
        <taxon>Spiralia</taxon>
        <taxon>Lophotrochozoa</taxon>
        <taxon>Mollusca</taxon>
        <taxon>Cephalopoda</taxon>
        <taxon>Coleoidea</taxon>
        <taxon>Decapodiformes</taxon>
        <taxon>Sepiida</taxon>
        <taxon>Sepiina</taxon>
        <taxon>Sepiidae</taxon>
        <taxon>Acanthosepion</taxon>
    </lineage>
</organism>
<feature type="coiled-coil region" evidence="1">
    <location>
        <begin position="296"/>
        <end position="369"/>
    </location>
</feature>
<keyword evidence="3" id="KW-0812">Transmembrane</keyword>
<evidence type="ECO:0000313" key="5">
    <source>
        <dbReference type="Proteomes" id="UP000597762"/>
    </source>
</evidence>
<dbReference type="PANTHER" id="PTHR35088:SF1">
    <property type="entry name" value="COILED-COIL DOMAIN-CONTAINING PROTEIN 178"/>
    <property type="match status" value="1"/>
</dbReference>
<dbReference type="Proteomes" id="UP000597762">
    <property type="component" value="Unassembled WGS sequence"/>
</dbReference>
<dbReference type="OrthoDB" id="10010556at2759"/>
<proteinExistence type="predicted"/>
<feature type="coiled-coil region" evidence="1">
    <location>
        <begin position="729"/>
        <end position="773"/>
    </location>
</feature>
<feature type="transmembrane region" description="Helical" evidence="3">
    <location>
        <begin position="813"/>
        <end position="832"/>
    </location>
</feature>
<evidence type="ECO:0000256" key="2">
    <source>
        <dbReference type="SAM" id="MobiDB-lite"/>
    </source>
</evidence>
<dbReference type="InterPro" id="IPR038826">
    <property type="entry name" value="CCDC178"/>
</dbReference>
<sequence length="896" mass="104954">MITVKANDKGMRHDGGVPRDCWFKDSFFILFFLLCFCRLFTDIMAFSGDLKVVKVGDIDAPPEEQNYLWPDTSTSESTEIALDLFTWKSTSQHPVYSGGWNVYHNDDLVKPVSEEVELPEESGAPDNWPQIPQLSRRRSSDRRLSICDADPKDKDALVPVTTDIVPLASVEALKDYNSHDQLKAVVKEVMLLLAWLHDDCQRTEAKLQSEKALATQLSLKIDEMSRRKLTDITNAVQKEHDIFKQKNRPCLVHLTYLNRIHTTCHNKLKSAQNLNFHLKKDIAIRNEQIPLVQEKILLEKQHIDKLQNDLNEAEQKMSETLKNQAETMSKHKEALEIIKQEQYLLDQQINSVCHELNKVSNAAEEAEKNYYMMSQGIVDGKQHIQDNEKEELVLKVKLENSLTKSNTLQIQNKEEKNILKQHLKTTKQIKSENQKIEDEIEGMKNEFNTKKVKIDKEHLSLEHDLQSLIDNNYAKNSKIESVQLQIEECKKQKSFYEKNLKRITHELMKNENQIALTLEELKRMQEVNKMLDVALEKEQLKNMEKEKALEQTIQQIRKEIDSENKAYLDMTTQIQDLEFELRNVKAEAEEEKEKLLFMVSEAKSALQKLEDKIKKLSNLKQQKIQALDILEKKKISIKEEFDKLIQDNETYLDTLTPFKDMSEQGNALESALAKLDEENVKLQDILEELNIQLEIVSKSSLDFRARREQVIEQLNQERREHDDLMHYRKEVLQNILEKKLQSLEENEELASKYRIAQNTLEQRKNEYAQLSEETGLLKQAVRDLKQLLKLQTKMEHNCTHYFLYRGLFHSKQLAYFFSLFFFLSISMSFLFFSRHKHHFVHCQSVIEVYTFFLSCFVFFFPSFSSVDSSVCNRDVHFLLLLKTARLATGMYTFFFF</sequence>
<accession>A0A812BI84</accession>
<comment type="caution">
    <text evidence="4">The sequence shown here is derived from an EMBL/GenBank/DDBJ whole genome shotgun (WGS) entry which is preliminary data.</text>
</comment>
<keyword evidence="3" id="KW-0472">Membrane</keyword>
<gene>
    <name evidence="4" type="ORF">SPHA_18006</name>
</gene>
<keyword evidence="1" id="KW-0175">Coiled coil</keyword>
<feature type="coiled-coil region" evidence="1">
    <location>
        <begin position="479"/>
        <end position="692"/>
    </location>
</feature>
<reference evidence="4" key="1">
    <citation type="submission" date="2021-01" db="EMBL/GenBank/DDBJ databases">
        <authorList>
            <person name="Li R."/>
            <person name="Bekaert M."/>
        </authorList>
    </citation>
    <scope>NUCLEOTIDE SEQUENCE</scope>
    <source>
        <strain evidence="4">Farmed</strain>
    </source>
</reference>
<evidence type="ECO:0000256" key="1">
    <source>
        <dbReference type="SAM" id="Coils"/>
    </source>
</evidence>
<dbReference type="EMBL" id="CAHIKZ030000646">
    <property type="protein sequence ID" value="CAE1231158.1"/>
    <property type="molecule type" value="Genomic_DNA"/>
</dbReference>
<protein>
    <submittedName>
        <fullName evidence="4">Uncharacterized protein</fullName>
    </submittedName>
</protein>
<feature type="coiled-coil region" evidence="1">
    <location>
        <begin position="419"/>
        <end position="453"/>
    </location>
</feature>
<keyword evidence="5" id="KW-1185">Reference proteome</keyword>
<feature type="transmembrane region" description="Helical" evidence="3">
    <location>
        <begin position="21"/>
        <end position="41"/>
    </location>
</feature>
<feature type="transmembrane region" description="Helical" evidence="3">
    <location>
        <begin position="844"/>
        <end position="863"/>
    </location>
</feature>
<feature type="region of interest" description="Disordered" evidence="2">
    <location>
        <begin position="114"/>
        <end position="136"/>
    </location>
</feature>
<evidence type="ECO:0000256" key="3">
    <source>
        <dbReference type="SAM" id="Phobius"/>
    </source>
</evidence>
<dbReference type="PANTHER" id="PTHR35088">
    <property type="entry name" value="COILED-COIL DOMAIN-CONTAINING PROTEIN 178"/>
    <property type="match status" value="1"/>
</dbReference>
<evidence type="ECO:0000313" key="4">
    <source>
        <dbReference type="EMBL" id="CAE1231158.1"/>
    </source>
</evidence>
<keyword evidence="3" id="KW-1133">Transmembrane helix</keyword>